<proteinExistence type="predicted"/>
<dbReference type="EMBL" id="JBIAQY010000003">
    <property type="protein sequence ID" value="MFF3568483.1"/>
    <property type="molecule type" value="Genomic_DNA"/>
</dbReference>
<dbReference type="Pfam" id="PF00069">
    <property type="entry name" value="Pkinase"/>
    <property type="match status" value="1"/>
</dbReference>
<dbReference type="GO" id="GO:0004674">
    <property type="term" value="F:protein serine/threonine kinase activity"/>
    <property type="evidence" value="ECO:0007669"/>
    <property type="project" value="UniProtKB-EC"/>
</dbReference>
<reference evidence="11 12" key="1">
    <citation type="submission" date="2024-10" db="EMBL/GenBank/DDBJ databases">
        <title>The Natural Products Discovery Center: Release of the First 8490 Sequenced Strains for Exploring Actinobacteria Biosynthetic Diversity.</title>
        <authorList>
            <person name="Kalkreuter E."/>
            <person name="Kautsar S.A."/>
            <person name="Yang D."/>
            <person name="Bader C.D."/>
            <person name="Teijaro C.N."/>
            <person name="Fluegel L."/>
            <person name="Davis C.M."/>
            <person name="Simpson J.R."/>
            <person name="Lauterbach L."/>
            <person name="Steele A.D."/>
            <person name="Gui C."/>
            <person name="Meng S."/>
            <person name="Li G."/>
            <person name="Viehrig K."/>
            <person name="Ye F."/>
            <person name="Su P."/>
            <person name="Kiefer A.F."/>
            <person name="Nichols A."/>
            <person name="Cepeda A.J."/>
            <person name="Yan W."/>
            <person name="Fan B."/>
            <person name="Jiang Y."/>
            <person name="Adhikari A."/>
            <person name="Zheng C.-J."/>
            <person name="Schuster L."/>
            <person name="Cowan T.M."/>
            <person name="Smanski M.J."/>
            <person name="Chevrette M.G."/>
            <person name="De Carvalho L.P.S."/>
            <person name="Shen B."/>
        </authorList>
    </citation>
    <scope>NUCLEOTIDE SEQUENCE [LARGE SCALE GENOMIC DNA]</scope>
    <source>
        <strain evidence="11 12">NPDC002593</strain>
    </source>
</reference>
<gene>
    <name evidence="11" type="ORF">ACFYXQ_11990</name>
</gene>
<evidence type="ECO:0000256" key="9">
    <source>
        <dbReference type="SAM" id="Phobius"/>
    </source>
</evidence>
<evidence type="ECO:0000256" key="8">
    <source>
        <dbReference type="SAM" id="MobiDB-lite"/>
    </source>
</evidence>
<evidence type="ECO:0000313" key="12">
    <source>
        <dbReference type="Proteomes" id="UP001601992"/>
    </source>
</evidence>
<keyword evidence="9" id="KW-1133">Transmembrane helix</keyword>
<dbReference type="PANTHER" id="PTHR43289:SF6">
    <property type="entry name" value="SERINE_THREONINE-PROTEIN KINASE NEKL-3"/>
    <property type="match status" value="1"/>
</dbReference>
<dbReference type="Gene3D" id="3.30.200.20">
    <property type="entry name" value="Phosphorylase Kinase, domain 1"/>
    <property type="match status" value="1"/>
</dbReference>
<dbReference type="CDD" id="cd14014">
    <property type="entry name" value="STKc_PknB_like"/>
    <property type="match status" value="1"/>
</dbReference>
<comment type="caution">
    <text evidence="11">The sequence shown here is derived from an EMBL/GenBank/DDBJ whole genome shotgun (WGS) entry which is preliminary data.</text>
</comment>
<evidence type="ECO:0000256" key="5">
    <source>
        <dbReference type="ARBA" id="ARBA00022777"/>
    </source>
</evidence>
<evidence type="ECO:0000313" key="11">
    <source>
        <dbReference type="EMBL" id="MFF3568483.1"/>
    </source>
</evidence>
<keyword evidence="3 11" id="KW-0808">Transferase</keyword>
<dbReference type="PROSITE" id="PS50011">
    <property type="entry name" value="PROTEIN_KINASE_DOM"/>
    <property type="match status" value="1"/>
</dbReference>
<evidence type="ECO:0000256" key="3">
    <source>
        <dbReference type="ARBA" id="ARBA00022679"/>
    </source>
</evidence>
<keyword evidence="5 11" id="KW-0418">Kinase</keyword>
<feature type="binding site" evidence="7">
    <location>
        <position position="42"/>
    </location>
    <ligand>
        <name>ATP</name>
        <dbReference type="ChEBI" id="CHEBI:30616"/>
    </ligand>
</feature>
<keyword evidence="12" id="KW-1185">Reference proteome</keyword>
<keyword evidence="6 7" id="KW-0067">ATP-binding</keyword>
<dbReference type="SUPFAM" id="SSF56112">
    <property type="entry name" value="Protein kinase-like (PK-like)"/>
    <property type="match status" value="1"/>
</dbReference>
<keyword evidence="4 7" id="KW-0547">Nucleotide-binding</keyword>
<name>A0ABW6RWT5_9NOCA</name>
<keyword evidence="9" id="KW-0472">Membrane</keyword>
<dbReference type="Gene3D" id="1.10.510.10">
    <property type="entry name" value="Transferase(Phosphotransferase) domain 1"/>
    <property type="match status" value="1"/>
</dbReference>
<evidence type="ECO:0000256" key="2">
    <source>
        <dbReference type="ARBA" id="ARBA00022527"/>
    </source>
</evidence>
<dbReference type="SMART" id="SM00220">
    <property type="entry name" value="S_TKc"/>
    <property type="match status" value="1"/>
</dbReference>
<feature type="transmembrane region" description="Helical" evidence="9">
    <location>
        <begin position="300"/>
        <end position="324"/>
    </location>
</feature>
<feature type="compositionally biased region" description="Polar residues" evidence="8">
    <location>
        <begin position="276"/>
        <end position="286"/>
    </location>
</feature>
<feature type="domain" description="Protein kinase" evidence="10">
    <location>
        <begin position="13"/>
        <end position="276"/>
    </location>
</feature>
<dbReference type="PANTHER" id="PTHR43289">
    <property type="entry name" value="MITOGEN-ACTIVATED PROTEIN KINASE KINASE KINASE 20-RELATED"/>
    <property type="match status" value="1"/>
</dbReference>
<dbReference type="PROSITE" id="PS00108">
    <property type="entry name" value="PROTEIN_KINASE_ST"/>
    <property type="match status" value="1"/>
</dbReference>
<evidence type="ECO:0000256" key="1">
    <source>
        <dbReference type="ARBA" id="ARBA00012513"/>
    </source>
</evidence>
<evidence type="ECO:0000256" key="4">
    <source>
        <dbReference type="ARBA" id="ARBA00022741"/>
    </source>
</evidence>
<sequence>MIELDAGESFAGYIIDRKLGAGGWGIVYLAQDPRLPRAVALKLLDPSKADPEARQRFEREGDFTAGLDHPNIVTIYDRGVTSDIHWIAMQFVHGTDAGALADVEFERALRIGAQIADALDYAHRAGVLHRDVKPSNFLIAAPEPGRRERALLTDFGIARLREVTTGLTRTGSVTGTAAYVSPEQVSGDAVDHRSDQYSLACSLFVLLTGRPPFPVTNSIALMHAHVYTPPLLPGELIPQLASLDPVFAKALAKDPADRFPSCSEFIAEVQRARPATSDTTAVSQPVESPKPQRKSLRNRISARTAVPVAGAVVVILAVIAYLAMGTDLFGGPRNTDAATPVPPGLATGWDARHAPAAAAFPELIGGLNANTGWHGATCRQNDPGSTEDPADHDYARISCPIPMGDNGENPLVVDVMDRTGSAHDGLSLGQLVGKLFNECDPRPQNRAHPKQAQAPLVVTCAGSDYGRDTTHPPVWTFFPDPAYSRFVLVMTWKDHTIDQLLEQWQQLPLGR</sequence>
<organism evidence="11 12">
    <name type="scientific">Nocardia jiangxiensis</name>
    <dbReference type="NCBI Taxonomy" id="282685"/>
    <lineage>
        <taxon>Bacteria</taxon>
        <taxon>Bacillati</taxon>
        <taxon>Actinomycetota</taxon>
        <taxon>Actinomycetes</taxon>
        <taxon>Mycobacteriales</taxon>
        <taxon>Nocardiaceae</taxon>
        <taxon>Nocardia</taxon>
    </lineage>
</organism>
<dbReference type="InterPro" id="IPR000719">
    <property type="entry name" value="Prot_kinase_dom"/>
</dbReference>
<feature type="region of interest" description="Disordered" evidence="8">
    <location>
        <begin position="273"/>
        <end position="296"/>
    </location>
</feature>
<dbReference type="InterPro" id="IPR017441">
    <property type="entry name" value="Protein_kinase_ATP_BS"/>
</dbReference>
<dbReference type="EC" id="2.7.11.1" evidence="1"/>
<dbReference type="RefSeq" id="WP_051193937.1">
    <property type="nucleotide sequence ID" value="NZ_JBIAQY010000003.1"/>
</dbReference>
<protein>
    <recommendedName>
        <fullName evidence="1">non-specific serine/threonine protein kinase</fullName>
        <ecNumber evidence="1">2.7.11.1</ecNumber>
    </recommendedName>
</protein>
<accession>A0ABW6RWT5</accession>
<dbReference type="InterPro" id="IPR011009">
    <property type="entry name" value="Kinase-like_dom_sf"/>
</dbReference>
<dbReference type="InterPro" id="IPR008271">
    <property type="entry name" value="Ser/Thr_kinase_AS"/>
</dbReference>
<keyword evidence="2" id="KW-0723">Serine/threonine-protein kinase</keyword>
<keyword evidence="9" id="KW-0812">Transmembrane</keyword>
<dbReference type="PROSITE" id="PS00107">
    <property type="entry name" value="PROTEIN_KINASE_ATP"/>
    <property type="match status" value="1"/>
</dbReference>
<dbReference type="Proteomes" id="UP001601992">
    <property type="component" value="Unassembled WGS sequence"/>
</dbReference>
<evidence type="ECO:0000256" key="7">
    <source>
        <dbReference type="PROSITE-ProRule" id="PRU10141"/>
    </source>
</evidence>
<evidence type="ECO:0000259" key="10">
    <source>
        <dbReference type="PROSITE" id="PS50011"/>
    </source>
</evidence>
<evidence type="ECO:0000256" key="6">
    <source>
        <dbReference type="ARBA" id="ARBA00022840"/>
    </source>
</evidence>